<proteinExistence type="predicted"/>
<gene>
    <name evidence="2" type="ORF">A2264_00790</name>
</gene>
<feature type="transmembrane region" description="Helical" evidence="1">
    <location>
        <begin position="9"/>
        <end position="29"/>
    </location>
</feature>
<keyword evidence="1" id="KW-0472">Membrane</keyword>
<protein>
    <submittedName>
        <fullName evidence="2">Uncharacterized protein</fullName>
    </submittedName>
</protein>
<keyword evidence="1" id="KW-1133">Transmembrane helix</keyword>
<dbReference type="EMBL" id="MEVT01000008">
    <property type="protein sequence ID" value="OGC63211.1"/>
    <property type="molecule type" value="Genomic_DNA"/>
</dbReference>
<feature type="transmembrane region" description="Helical" evidence="1">
    <location>
        <begin position="98"/>
        <end position="116"/>
    </location>
</feature>
<name>A0A1F4W1D6_UNCKA</name>
<comment type="caution">
    <text evidence="2">The sequence shown here is derived from an EMBL/GenBank/DDBJ whole genome shotgun (WGS) entry which is preliminary data.</text>
</comment>
<feature type="transmembrane region" description="Helical" evidence="1">
    <location>
        <begin position="71"/>
        <end position="92"/>
    </location>
</feature>
<accession>A0A1F4W1D6</accession>
<organism evidence="2 3">
    <name type="scientific">candidate division WWE3 bacterium RIFOXYA2_FULL_46_9</name>
    <dbReference type="NCBI Taxonomy" id="1802636"/>
    <lineage>
        <taxon>Bacteria</taxon>
        <taxon>Katanobacteria</taxon>
    </lineage>
</organism>
<sequence length="133" mass="15710">MNDKTRRLYFNVVGVLWLAVLDFGVLIIYREVWVFIYTLVMFAISFLAVWAYSITSILWCRHFGEDNAQIYIVFLIYPITLFVNALFLKLLGSSWESALMWSIAISIVQWGYRLIFAKSLDEKLEPVLTRRKR</sequence>
<dbReference type="AlphaFoldDB" id="A0A1F4W1D6"/>
<reference evidence="2 3" key="1">
    <citation type="journal article" date="2016" name="Nat. Commun.">
        <title>Thousands of microbial genomes shed light on interconnected biogeochemical processes in an aquifer system.</title>
        <authorList>
            <person name="Anantharaman K."/>
            <person name="Brown C.T."/>
            <person name="Hug L.A."/>
            <person name="Sharon I."/>
            <person name="Castelle C.J."/>
            <person name="Probst A.J."/>
            <person name="Thomas B.C."/>
            <person name="Singh A."/>
            <person name="Wilkins M.J."/>
            <person name="Karaoz U."/>
            <person name="Brodie E.L."/>
            <person name="Williams K.H."/>
            <person name="Hubbard S.S."/>
            <person name="Banfield J.F."/>
        </authorList>
    </citation>
    <scope>NUCLEOTIDE SEQUENCE [LARGE SCALE GENOMIC DNA]</scope>
</reference>
<evidence type="ECO:0000256" key="1">
    <source>
        <dbReference type="SAM" id="Phobius"/>
    </source>
</evidence>
<evidence type="ECO:0000313" key="3">
    <source>
        <dbReference type="Proteomes" id="UP000176614"/>
    </source>
</evidence>
<feature type="transmembrane region" description="Helical" evidence="1">
    <location>
        <begin position="35"/>
        <end position="59"/>
    </location>
</feature>
<evidence type="ECO:0000313" key="2">
    <source>
        <dbReference type="EMBL" id="OGC63211.1"/>
    </source>
</evidence>
<dbReference type="Proteomes" id="UP000176614">
    <property type="component" value="Unassembled WGS sequence"/>
</dbReference>
<keyword evidence="1" id="KW-0812">Transmembrane</keyword>